<proteinExistence type="inferred from homology"/>
<keyword evidence="11" id="KW-0408">Iron</keyword>
<evidence type="ECO:0000256" key="16">
    <source>
        <dbReference type="SAM" id="MobiDB-lite"/>
    </source>
</evidence>
<dbReference type="GO" id="GO:0033588">
    <property type="term" value="C:elongator holoenzyme complex"/>
    <property type="evidence" value="ECO:0007669"/>
    <property type="project" value="TreeGrafter"/>
</dbReference>
<keyword evidence="5" id="KW-0820">tRNA-binding</keyword>
<dbReference type="EMBL" id="BLIY01000017">
    <property type="protein sequence ID" value="GFE55059.1"/>
    <property type="molecule type" value="Genomic_DNA"/>
</dbReference>
<dbReference type="SFLD" id="SFLDS00029">
    <property type="entry name" value="Radical_SAM"/>
    <property type="match status" value="1"/>
</dbReference>
<evidence type="ECO:0000256" key="6">
    <source>
        <dbReference type="ARBA" id="ARBA00022679"/>
    </source>
</evidence>
<name>A0A9W5TES9_BABOV</name>
<keyword evidence="9" id="KW-0479">Metal-binding</keyword>
<feature type="region of interest" description="Disordered" evidence="16">
    <location>
        <begin position="375"/>
        <end position="402"/>
    </location>
</feature>
<keyword evidence="17" id="KW-0812">Transmembrane</keyword>
<evidence type="ECO:0000256" key="17">
    <source>
        <dbReference type="SAM" id="Phobius"/>
    </source>
</evidence>
<accession>A0A9W5TES9</accession>
<evidence type="ECO:0000256" key="7">
    <source>
        <dbReference type="ARBA" id="ARBA00022691"/>
    </source>
</evidence>
<evidence type="ECO:0000256" key="4">
    <source>
        <dbReference type="ARBA" id="ARBA00022485"/>
    </source>
</evidence>
<sequence>MGSSGRSTRSVSSRQDSPMTGDNRSSSPADQDQLDTAARIDLDQYVAAASQGSYSNHNNFQESIMDDPTSIADSETICGDSETLAGDYETLRDDSDTLSDITEPVGTPGMVARRNGFHLNIGDGVNLDAIMSTTVSTVGSSEDAITHGRVSFSTHDVSEYIDSRRSPTEEHSVSGTVPPHNTPIELDGQSHIDHMSSASPIANGTVRFRANREIDPVSDNDSLHGSVGHLSDENDSDEEMRNFFPATREGFEEVAGKVTRVTRADFGDFHRRRHLECFARSMDHWRNFDSNEAQDSNVPLYSELQFDRYDDIFVNMDVNTMSPLDQFIYQLLSVSETVHDQDDLTAVMAKLRRQFRISPSKRDIFERLLQLQRDADQNRGSTSELPPGVGAPAGDTAKPTPVRYDPKMQHLLRNKCVRSNSGVVVITVLTAPGNFSCSADCYYCPNEPGQPRSYLSTEPAVLRANQNDFDAARQFYDRAMTLYRNGHVIDKIEVLVLGGTWSGYPREYQERFCRDLYYAANIFPSPLETARPRETIRAEQDMNVKASCRIIGLTLETRPDRITPAEIRILRNLGCTRVQLGIQHTNDDILNHVNRGHGIAEGVRALYLLKENCYKVDIHLMPDLPSSSPQMDLEMFEMVLGDETLQADQWKIYPCEVTPFSRIEQWHKEGRYVSYFDTDPDLLMNLLMRVKRAIHPWIRLNRVIRDIPNPSIIAGTNVTNMRQLLLSRMTKRGLMCRCIRCREMKKGSADLGARLMVRQYRSTGGDEYFLSYESEDESKIFGFLRLRLRDHVGHNPRVSMFRCLEGCALIRELHVYGVVVVHGKSSKEATPYQHRGIGASLLLTAEILAAAKGFRKMAVIAGIGTREYYAKHGYEIEDTFMTKHLCHQSIYDRFVTHKATGSAIQIPYSIKVYQVDLQDSVKVLHQPLPAEPSGKQSLPLVCPATRGPTYYINVFRFLRHSKTGFNKTTDYTTLGQNAFDRYWSYFDCAYDSLSKYIGVLQERPFVVASVAFLGFACYVNIRRRSQM</sequence>
<feature type="domain" description="Elp3/MiaA/NifB-like radical SAM core" evidence="18">
    <location>
        <begin position="424"/>
        <end position="689"/>
    </location>
</feature>
<dbReference type="GO" id="GO:0000049">
    <property type="term" value="F:tRNA binding"/>
    <property type="evidence" value="ECO:0007669"/>
    <property type="project" value="UniProtKB-KW"/>
</dbReference>
<dbReference type="EC" id="2.3.1.311" evidence="14"/>
<keyword evidence="12" id="KW-0411">Iron-sulfur</keyword>
<dbReference type="GO" id="GO:0005737">
    <property type="term" value="C:cytoplasm"/>
    <property type="evidence" value="ECO:0007669"/>
    <property type="project" value="TreeGrafter"/>
</dbReference>
<dbReference type="SMART" id="SM00729">
    <property type="entry name" value="Elp3"/>
    <property type="match status" value="1"/>
</dbReference>
<keyword evidence="17" id="KW-1133">Transmembrane helix</keyword>
<dbReference type="SUPFAM" id="SSF55729">
    <property type="entry name" value="Acyl-CoA N-acyltransferases (Nat)"/>
    <property type="match status" value="1"/>
</dbReference>
<keyword evidence="7" id="KW-0949">S-adenosyl-L-methionine</keyword>
<dbReference type="InterPro" id="IPR006638">
    <property type="entry name" value="Elp3/MiaA/NifB-like_rSAM"/>
</dbReference>
<evidence type="ECO:0000256" key="12">
    <source>
        <dbReference type="ARBA" id="ARBA00023014"/>
    </source>
</evidence>
<evidence type="ECO:0000256" key="1">
    <source>
        <dbReference type="ARBA" id="ARBA00001966"/>
    </source>
</evidence>
<feature type="region of interest" description="Disordered" evidence="16">
    <location>
        <begin position="216"/>
        <end position="237"/>
    </location>
</feature>
<keyword evidence="4" id="KW-0004">4Fe-4S</keyword>
<feature type="region of interest" description="Disordered" evidence="16">
    <location>
        <begin position="1"/>
        <end position="34"/>
    </location>
</feature>
<feature type="compositionally biased region" description="Low complexity" evidence="16">
    <location>
        <begin position="1"/>
        <end position="14"/>
    </location>
</feature>
<dbReference type="InterPro" id="IPR034687">
    <property type="entry name" value="ELP3-like"/>
</dbReference>
<evidence type="ECO:0000256" key="11">
    <source>
        <dbReference type="ARBA" id="ARBA00023004"/>
    </source>
</evidence>
<feature type="transmembrane region" description="Helical" evidence="17">
    <location>
        <begin position="1004"/>
        <end position="1021"/>
    </location>
</feature>
<dbReference type="FunFam" id="3.80.30.20:FF:000011">
    <property type="entry name" value="Elongator complex"/>
    <property type="match status" value="1"/>
</dbReference>
<evidence type="ECO:0000256" key="5">
    <source>
        <dbReference type="ARBA" id="ARBA00022555"/>
    </source>
</evidence>
<dbReference type="Gene3D" id="3.40.630.30">
    <property type="match status" value="1"/>
</dbReference>
<dbReference type="SFLD" id="SFLDG01086">
    <property type="entry name" value="elongater_protein-like"/>
    <property type="match status" value="1"/>
</dbReference>
<evidence type="ECO:0000313" key="20">
    <source>
        <dbReference type="Proteomes" id="UP001057455"/>
    </source>
</evidence>
<dbReference type="GO" id="GO:0106261">
    <property type="term" value="F:tRNA uridine(34) acetyltransferase activity"/>
    <property type="evidence" value="ECO:0007669"/>
    <property type="project" value="UniProtKB-EC"/>
</dbReference>
<dbReference type="OrthoDB" id="10265243at2759"/>
<dbReference type="InterPro" id="IPR058240">
    <property type="entry name" value="rSAM_sf"/>
</dbReference>
<dbReference type="GO" id="GO:0046872">
    <property type="term" value="F:metal ion binding"/>
    <property type="evidence" value="ECO:0007669"/>
    <property type="project" value="UniProtKB-KW"/>
</dbReference>
<keyword evidence="8" id="KW-0819">tRNA processing</keyword>
<evidence type="ECO:0000256" key="10">
    <source>
        <dbReference type="ARBA" id="ARBA00022884"/>
    </source>
</evidence>
<comment type="caution">
    <text evidence="19">The sequence shown here is derived from an EMBL/GenBank/DDBJ whole genome shotgun (WGS) entry which is preliminary data.</text>
</comment>
<comment type="catalytic activity">
    <reaction evidence="15">
        <text>uridine(34) in tRNA + acetyl-CoA + S-adenosyl-L-methionine + H2O = 5-(carboxymethyl)uridine(34) in tRNA + 5'-deoxyadenosine + L-methionine + CoA + 2 H(+)</text>
        <dbReference type="Rhea" id="RHEA:61020"/>
        <dbReference type="Rhea" id="RHEA-COMP:10407"/>
        <dbReference type="Rhea" id="RHEA-COMP:11727"/>
        <dbReference type="ChEBI" id="CHEBI:15377"/>
        <dbReference type="ChEBI" id="CHEBI:15378"/>
        <dbReference type="ChEBI" id="CHEBI:17319"/>
        <dbReference type="ChEBI" id="CHEBI:57287"/>
        <dbReference type="ChEBI" id="CHEBI:57288"/>
        <dbReference type="ChEBI" id="CHEBI:57844"/>
        <dbReference type="ChEBI" id="CHEBI:59789"/>
        <dbReference type="ChEBI" id="CHEBI:65315"/>
        <dbReference type="ChEBI" id="CHEBI:74882"/>
        <dbReference type="EC" id="2.3.1.311"/>
    </reaction>
    <physiologicalReaction direction="left-to-right" evidence="15">
        <dbReference type="Rhea" id="RHEA:61021"/>
    </physiologicalReaction>
</comment>
<dbReference type="GO" id="GO:0002926">
    <property type="term" value="P:tRNA wobble base 5-methoxycarbonylmethyl-2-thiouridinylation"/>
    <property type="evidence" value="ECO:0007669"/>
    <property type="project" value="TreeGrafter"/>
</dbReference>
<organism evidence="19 20">
    <name type="scientific">Babesia ovis</name>
    <dbReference type="NCBI Taxonomy" id="5869"/>
    <lineage>
        <taxon>Eukaryota</taxon>
        <taxon>Sar</taxon>
        <taxon>Alveolata</taxon>
        <taxon>Apicomplexa</taxon>
        <taxon>Aconoidasida</taxon>
        <taxon>Piroplasmida</taxon>
        <taxon>Babesiidae</taxon>
        <taxon>Babesia</taxon>
    </lineage>
</organism>
<dbReference type="PANTHER" id="PTHR11135">
    <property type="entry name" value="HISTONE ACETYLTRANSFERASE-RELATED"/>
    <property type="match status" value="1"/>
</dbReference>
<evidence type="ECO:0000256" key="9">
    <source>
        <dbReference type="ARBA" id="ARBA00022723"/>
    </source>
</evidence>
<evidence type="ECO:0000313" key="19">
    <source>
        <dbReference type="EMBL" id="GFE55059.1"/>
    </source>
</evidence>
<feature type="compositionally biased region" description="Polar residues" evidence="16">
    <location>
        <begin position="15"/>
        <end position="30"/>
    </location>
</feature>
<dbReference type="SUPFAM" id="SSF102114">
    <property type="entry name" value="Radical SAM enzymes"/>
    <property type="match status" value="1"/>
</dbReference>
<dbReference type="GO" id="GO:0051539">
    <property type="term" value="F:4 iron, 4 sulfur cluster binding"/>
    <property type="evidence" value="ECO:0007669"/>
    <property type="project" value="UniProtKB-KW"/>
</dbReference>
<evidence type="ECO:0000256" key="8">
    <source>
        <dbReference type="ARBA" id="ARBA00022694"/>
    </source>
</evidence>
<gene>
    <name evidence="19" type="ORF">BaOVIS_024630</name>
</gene>
<evidence type="ECO:0000256" key="15">
    <source>
        <dbReference type="ARBA" id="ARBA00047372"/>
    </source>
</evidence>
<dbReference type="InterPro" id="IPR032432">
    <property type="entry name" value="Radical_SAM_C"/>
</dbReference>
<keyword evidence="13" id="KW-0012">Acyltransferase</keyword>
<keyword evidence="10" id="KW-0694">RNA-binding</keyword>
<comment type="pathway">
    <text evidence="2">tRNA modification.</text>
</comment>
<dbReference type="InterPro" id="IPR016181">
    <property type="entry name" value="Acyl_CoA_acyltransferase"/>
</dbReference>
<dbReference type="PANTHER" id="PTHR11135:SF2">
    <property type="entry name" value="ELONGATOR COMPLEX PROTEIN 3"/>
    <property type="match status" value="1"/>
</dbReference>
<keyword evidence="20" id="KW-1185">Reference proteome</keyword>
<dbReference type="NCBIfam" id="TIGR01211">
    <property type="entry name" value="ELP3"/>
    <property type="match status" value="1"/>
</dbReference>
<keyword evidence="17" id="KW-0472">Membrane</keyword>
<dbReference type="AlphaFoldDB" id="A0A9W5TES9"/>
<dbReference type="Pfam" id="PF04055">
    <property type="entry name" value="Radical_SAM"/>
    <property type="match status" value="1"/>
</dbReference>
<comment type="cofactor">
    <cofactor evidence="1">
        <name>[4Fe-4S] cluster</name>
        <dbReference type="ChEBI" id="CHEBI:49883"/>
    </cofactor>
</comment>
<evidence type="ECO:0000256" key="14">
    <source>
        <dbReference type="ARBA" id="ARBA00044771"/>
    </source>
</evidence>
<dbReference type="InterPro" id="IPR039661">
    <property type="entry name" value="ELP3"/>
</dbReference>
<dbReference type="Proteomes" id="UP001057455">
    <property type="component" value="Unassembled WGS sequence"/>
</dbReference>
<evidence type="ECO:0000256" key="13">
    <source>
        <dbReference type="ARBA" id="ARBA00023315"/>
    </source>
</evidence>
<dbReference type="SFLD" id="SFLDF00344">
    <property type="entry name" value="ELP3-like"/>
    <property type="match status" value="1"/>
</dbReference>
<comment type="similarity">
    <text evidence="3">Belongs to the ELP3 family.</text>
</comment>
<dbReference type="GO" id="GO:0005634">
    <property type="term" value="C:nucleus"/>
    <property type="evidence" value="ECO:0007669"/>
    <property type="project" value="TreeGrafter"/>
</dbReference>
<protein>
    <recommendedName>
        <fullName evidence="14">tRNA carboxymethyluridine synthase</fullName>
        <ecNumber evidence="14">2.3.1.311</ecNumber>
    </recommendedName>
</protein>
<evidence type="ECO:0000256" key="2">
    <source>
        <dbReference type="ARBA" id="ARBA00005217"/>
    </source>
</evidence>
<dbReference type="InterPro" id="IPR007197">
    <property type="entry name" value="rSAM"/>
</dbReference>
<reference evidence="19" key="1">
    <citation type="submission" date="2019-12" db="EMBL/GenBank/DDBJ databases">
        <title>Genome sequence of Babesia ovis.</title>
        <authorList>
            <person name="Yamagishi J."/>
            <person name="Sevinc F."/>
            <person name="Xuan X."/>
        </authorList>
    </citation>
    <scope>NUCLEOTIDE SEQUENCE</scope>
    <source>
        <strain evidence="19">Selcuk</strain>
    </source>
</reference>
<dbReference type="Pfam" id="PF16199">
    <property type="entry name" value="Radical_SAM_C"/>
    <property type="match status" value="1"/>
</dbReference>
<keyword evidence="6" id="KW-0808">Transferase</keyword>
<evidence type="ECO:0000259" key="18">
    <source>
        <dbReference type="SMART" id="SM00729"/>
    </source>
</evidence>
<evidence type="ECO:0000256" key="3">
    <source>
        <dbReference type="ARBA" id="ARBA00005494"/>
    </source>
</evidence>